<evidence type="ECO:0000256" key="1">
    <source>
        <dbReference type="SAM" id="MobiDB-lite"/>
    </source>
</evidence>
<feature type="compositionally biased region" description="Basic and acidic residues" evidence="1">
    <location>
        <begin position="10"/>
        <end position="19"/>
    </location>
</feature>
<dbReference type="GeneID" id="25339970"/>
<reference evidence="2" key="2">
    <citation type="submission" date="2013-10" db="EMBL/GenBank/DDBJ databases">
        <authorList>
            <person name="Aslett M."/>
        </authorList>
    </citation>
    <scope>NUCLEOTIDE SEQUENCE [LARGE SCALE GENOMIC DNA]</scope>
    <source>
        <strain evidence="2">Weybridge</strain>
    </source>
</reference>
<keyword evidence="3" id="KW-1185">Reference proteome</keyword>
<feature type="non-terminal residue" evidence="2">
    <location>
        <position position="609"/>
    </location>
</feature>
<name>U6MAK3_EIMMA</name>
<protein>
    <submittedName>
        <fullName evidence="2">Uncharacterized protein</fullName>
    </submittedName>
</protein>
<dbReference type="AlphaFoldDB" id="U6MAK3"/>
<proteinExistence type="predicted"/>
<evidence type="ECO:0000313" key="2">
    <source>
        <dbReference type="EMBL" id="CDJ60073.1"/>
    </source>
</evidence>
<sequence>MGGRGRGSRKGLDDQERNRRMVRIVDGPSVGQTPGVFTVRHPSSSVTTSSPTADVQSTARSTISLTSRSPPPPNCNTGVSFSASPPLPQISSSSVPPTPCLGSSARVATHNSPASGRHAPPKTIPLIPLTSIHAPTPREHTGAICPSACPSLGTASFFMPTIATPTISDRKSRQIPSFSKPSIRGNVAFSTHSNVVSNNRWATVTPMTSTVDVPLTLSTGTLGTAGPVTGLPLLPGMDRESLCTPLPPPCGYYVIGDAKGIPVDLIIADGLEPGSYLTEDEQYSSNVPGIDPRELVDDCIDGGVKPVVSFTAGKGSRLVEVVVPAGPEPRRYLWEERVLLKREQYTASDISATKESIRRFIHLKRELLECATALGPRHYADIHRGSRHLAHNGKDMTNPSWKTISSSPGTRYVEGNTVSLDDHGTLHMRESHHVQRTGAAGEHRFASMGQILPTQREPANGDHDKFFSRTGGPYVRYGLAFREQVVVGSLENSSQVQEAAANRGRGTCSTPSRPLVFEGPSIGDRGGLATLREASLSHQSAARKSNGCAVNMEESSHVKRRAVDGLQGSTGCLGQQSHDLRLSANGDHNRFLKLCECYQNKWGTALGER</sequence>
<dbReference type="EMBL" id="HG721244">
    <property type="protein sequence ID" value="CDJ60073.1"/>
    <property type="molecule type" value="Genomic_DNA"/>
</dbReference>
<feature type="compositionally biased region" description="Polar residues" evidence="1">
    <location>
        <begin position="53"/>
        <end position="68"/>
    </location>
</feature>
<dbReference type="VEuPathDB" id="ToxoDB:EMWEY_00059840"/>
<feature type="compositionally biased region" description="Polar residues" evidence="1">
    <location>
        <begin position="75"/>
        <end position="95"/>
    </location>
</feature>
<dbReference type="OrthoDB" id="10594618at2759"/>
<gene>
    <name evidence="2" type="ORF">EMWEY_00059840</name>
</gene>
<feature type="region of interest" description="Disordered" evidence="1">
    <location>
        <begin position="1"/>
        <end position="124"/>
    </location>
</feature>
<dbReference type="Proteomes" id="UP000030763">
    <property type="component" value="Unassembled WGS sequence"/>
</dbReference>
<dbReference type="RefSeq" id="XP_013336718.1">
    <property type="nucleotide sequence ID" value="XM_013481264.1"/>
</dbReference>
<feature type="compositionally biased region" description="Low complexity" evidence="1">
    <location>
        <begin position="42"/>
        <end position="52"/>
    </location>
</feature>
<accession>U6MAK3</accession>
<evidence type="ECO:0000313" key="3">
    <source>
        <dbReference type="Proteomes" id="UP000030763"/>
    </source>
</evidence>
<reference evidence="2" key="1">
    <citation type="submission" date="2013-10" db="EMBL/GenBank/DDBJ databases">
        <title>Genomic analysis of the causative agents of coccidiosis in chickens.</title>
        <authorList>
            <person name="Reid A.J."/>
            <person name="Blake D."/>
            <person name="Billington K."/>
            <person name="Browne H."/>
            <person name="Dunn M."/>
            <person name="Hung S."/>
            <person name="Kawahara F."/>
            <person name="Miranda-Saavedra D."/>
            <person name="Mourier T."/>
            <person name="Nagra H."/>
            <person name="Otto T.D."/>
            <person name="Rawlings N."/>
            <person name="Sanchez A."/>
            <person name="Sanders M."/>
            <person name="Subramaniam C."/>
            <person name="Tay Y."/>
            <person name="Dear P."/>
            <person name="Doerig C."/>
            <person name="Gruber A."/>
            <person name="Parkinson J."/>
            <person name="Shirley M."/>
            <person name="Wan K.L."/>
            <person name="Berriman M."/>
            <person name="Tomley F."/>
            <person name="Pain A."/>
        </authorList>
    </citation>
    <scope>NUCLEOTIDE SEQUENCE [LARGE SCALE GENOMIC DNA]</scope>
    <source>
        <strain evidence="2">Weybridge</strain>
    </source>
</reference>
<organism evidence="2 3">
    <name type="scientific">Eimeria maxima</name>
    <name type="common">Coccidian parasite</name>
    <dbReference type="NCBI Taxonomy" id="5804"/>
    <lineage>
        <taxon>Eukaryota</taxon>
        <taxon>Sar</taxon>
        <taxon>Alveolata</taxon>
        <taxon>Apicomplexa</taxon>
        <taxon>Conoidasida</taxon>
        <taxon>Coccidia</taxon>
        <taxon>Eucoccidiorida</taxon>
        <taxon>Eimeriorina</taxon>
        <taxon>Eimeriidae</taxon>
        <taxon>Eimeria</taxon>
    </lineage>
</organism>